<keyword evidence="2" id="KW-1185">Reference proteome</keyword>
<gene>
    <name evidence="1" type="ORF">GCM10022406_06150</name>
</gene>
<comment type="caution">
    <text evidence="1">The sequence shown here is derived from an EMBL/GenBank/DDBJ whole genome shotgun (WGS) entry which is preliminary data.</text>
</comment>
<proteinExistence type="predicted"/>
<evidence type="ECO:0000313" key="1">
    <source>
        <dbReference type="EMBL" id="GAA3922798.1"/>
    </source>
</evidence>
<reference evidence="2" key="1">
    <citation type="journal article" date="2019" name="Int. J. Syst. Evol. Microbiol.">
        <title>The Global Catalogue of Microorganisms (GCM) 10K type strain sequencing project: providing services to taxonomists for standard genome sequencing and annotation.</title>
        <authorList>
            <consortium name="The Broad Institute Genomics Platform"/>
            <consortium name="The Broad Institute Genome Sequencing Center for Infectious Disease"/>
            <person name="Wu L."/>
            <person name="Ma J."/>
        </authorList>
    </citation>
    <scope>NUCLEOTIDE SEQUENCE [LARGE SCALE GENOMIC DNA]</scope>
    <source>
        <strain evidence="2">JCM 17214</strain>
    </source>
</reference>
<protein>
    <recommendedName>
        <fullName evidence="3">Lipoprotein</fullName>
    </recommendedName>
</protein>
<dbReference type="RefSeq" id="WP_345109928.1">
    <property type="nucleotide sequence ID" value="NZ_BAABDH010000013.1"/>
</dbReference>
<dbReference type="Proteomes" id="UP001499909">
    <property type="component" value="Unassembled WGS sequence"/>
</dbReference>
<dbReference type="EMBL" id="BAABDH010000013">
    <property type="protein sequence ID" value="GAA3922798.1"/>
    <property type="molecule type" value="Genomic_DNA"/>
</dbReference>
<organism evidence="1 2">
    <name type="scientific">Hymenobacter algoricola</name>
    <dbReference type="NCBI Taxonomy" id="486267"/>
    <lineage>
        <taxon>Bacteria</taxon>
        <taxon>Pseudomonadati</taxon>
        <taxon>Bacteroidota</taxon>
        <taxon>Cytophagia</taxon>
        <taxon>Cytophagales</taxon>
        <taxon>Hymenobacteraceae</taxon>
        <taxon>Hymenobacter</taxon>
    </lineage>
</organism>
<evidence type="ECO:0008006" key="3">
    <source>
        <dbReference type="Google" id="ProtNLM"/>
    </source>
</evidence>
<name>A0ABP7MH50_9BACT</name>
<evidence type="ECO:0000313" key="2">
    <source>
        <dbReference type="Proteomes" id="UP001499909"/>
    </source>
</evidence>
<accession>A0ABP7MH50</accession>
<sequence length="247" mass="26129">MKKGFTWMVGGMLVLGAAGCAEKKTAVNEMSVRASATAPAGQVISSAQAVEWTTRFQEANPQEIWAAFTEARIFNQLLGQADCQGLRLYHGTDSGGNNTFVMVGVNSEGADMTEGLLADEASKCPPNSYRSILLAKPGEKLQAPVLPAGALIPLGKAVEMTMHYQADHAGSVQAGYFSSHVYRELLEQPGCIGIRVYKGLKEGNLECFVLVGVNGKGADMTEGLLYDMAAPCPPTCSTDSPLLHGAQ</sequence>
<dbReference type="PROSITE" id="PS51257">
    <property type="entry name" value="PROKAR_LIPOPROTEIN"/>
    <property type="match status" value="1"/>
</dbReference>